<dbReference type="OrthoDB" id="677924at2"/>
<dbReference type="EMBL" id="QTJV01000009">
    <property type="protein sequence ID" value="RFM32360.1"/>
    <property type="molecule type" value="Genomic_DNA"/>
</dbReference>
<evidence type="ECO:0000313" key="1">
    <source>
        <dbReference type="EMBL" id="RFM32360.1"/>
    </source>
</evidence>
<keyword evidence="2" id="KW-1185">Reference proteome</keyword>
<comment type="caution">
    <text evidence="1">The sequence shown here is derived from an EMBL/GenBank/DDBJ whole genome shotgun (WGS) entry which is preliminary data.</text>
</comment>
<accession>A0A3E1NWR5</accession>
<dbReference type="RefSeq" id="WP_116855553.1">
    <property type="nucleotide sequence ID" value="NZ_QTJV01000009.1"/>
</dbReference>
<protein>
    <submittedName>
        <fullName evidence="1">Uncharacterized protein</fullName>
    </submittedName>
</protein>
<name>A0A3E1NWR5_9BACT</name>
<dbReference type="AlphaFoldDB" id="A0A3E1NWR5"/>
<organism evidence="1 2">
    <name type="scientific">Chitinophaga silvisoli</name>
    <dbReference type="NCBI Taxonomy" id="2291814"/>
    <lineage>
        <taxon>Bacteria</taxon>
        <taxon>Pseudomonadati</taxon>
        <taxon>Bacteroidota</taxon>
        <taxon>Chitinophagia</taxon>
        <taxon>Chitinophagales</taxon>
        <taxon>Chitinophagaceae</taxon>
        <taxon>Chitinophaga</taxon>
    </lineage>
</organism>
<proteinExistence type="predicted"/>
<dbReference type="Proteomes" id="UP000261174">
    <property type="component" value="Unassembled WGS sequence"/>
</dbReference>
<gene>
    <name evidence="1" type="ORF">DXN04_21980</name>
</gene>
<sequence>MDIKSSIKLFVETLQKRPRMFFSEEPVYNTYKIYIKGFLAGLELAFDTKIMLKLTLWYQEKFKIEAKHHWIEMIPLLNKDKSDDELKVILFQTLRENVEEEL</sequence>
<evidence type="ECO:0000313" key="2">
    <source>
        <dbReference type="Proteomes" id="UP000261174"/>
    </source>
</evidence>
<reference evidence="1 2" key="1">
    <citation type="submission" date="2018-08" db="EMBL/GenBank/DDBJ databases">
        <title>Chitinophaga sp. K20C18050901, a novel bacterium isolated from forest soil.</title>
        <authorList>
            <person name="Wang C."/>
        </authorList>
    </citation>
    <scope>NUCLEOTIDE SEQUENCE [LARGE SCALE GENOMIC DNA]</scope>
    <source>
        <strain evidence="1 2">K20C18050901</strain>
    </source>
</reference>